<dbReference type="Pfam" id="PF01909">
    <property type="entry name" value="NTP_transf_2"/>
    <property type="match status" value="1"/>
</dbReference>
<dbReference type="Proteomes" id="UP001320544">
    <property type="component" value="Chromosome"/>
</dbReference>
<dbReference type="EMBL" id="AP025564">
    <property type="protein sequence ID" value="BDE95010.1"/>
    <property type="molecule type" value="Genomic_DNA"/>
</dbReference>
<evidence type="ECO:0000313" key="2">
    <source>
        <dbReference type="EMBL" id="BDE95010.1"/>
    </source>
</evidence>
<gene>
    <name evidence="2" type="ORF">CE91St30_03430</name>
</gene>
<name>A0ABM7WFU9_9ACTN</name>
<keyword evidence="3" id="KW-1185">Reference proteome</keyword>
<feature type="domain" description="Polymerase nucleotidyl transferase" evidence="1">
    <location>
        <begin position="24"/>
        <end position="53"/>
    </location>
</feature>
<dbReference type="RefSeq" id="WP_244411520.1">
    <property type="nucleotide sequence ID" value="NZ_AP025564.1"/>
</dbReference>
<dbReference type="Gene3D" id="3.30.460.10">
    <property type="entry name" value="Beta Polymerase, domain 2"/>
    <property type="match status" value="1"/>
</dbReference>
<sequence>MALRSMADIEEKVAGAVSLYNTSVAESERIASVSLFGSYAKRMAHADSDIDLLDDMLHDMSLEAFLVDDRTERAAAMTPTTSGNWLSAS</sequence>
<protein>
    <recommendedName>
        <fullName evidence="1">Polymerase nucleotidyl transferase domain-containing protein</fullName>
    </recommendedName>
</protein>
<dbReference type="InterPro" id="IPR043519">
    <property type="entry name" value="NT_sf"/>
</dbReference>
<evidence type="ECO:0000313" key="3">
    <source>
        <dbReference type="Proteomes" id="UP001320544"/>
    </source>
</evidence>
<accession>A0ABM7WFU9</accession>
<dbReference type="InterPro" id="IPR002934">
    <property type="entry name" value="Polymerase_NTP_transf_dom"/>
</dbReference>
<proteinExistence type="predicted"/>
<organism evidence="2 3">
    <name type="scientific">Raoultibacter timonensis</name>
    <dbReference type="NCBI Taxonomy" id="1907662"/>
    <lineage>
        <taxon>Bacteria</taxon>
        <taxon>Bacillati</taxon>
        <taxon>Actinomycetota</taxon>
        <taxon>Coriobacteriia</taxon>
        <taxon>Eggerthellales</taxon>
        <taxon>Eggerthellaceae</taxon>
        <taxon>Raoultibacter</taxon>
    </lineage>
</organism>
<evidence type="ECO:0000259" key="1">
    <source>
        <dbReference type="Pfam" id="PF01909"/>
    </source>
</evidence>
<dbReference type="SUPFAM" id="SSF81301">
    <property type="entry name" value="Nucleotidyltransferase"/>
    <property type="match status" value="1"/>
</dbReference>
<reference evidence="2 3" key="1">
    <citation type="submission" date="2022-01" db="EMBL/GenBank/DDBJ databases">
        <title>Novel bile acid biosynthetic pathways are enriched in the microbiome of centenarians.</title>
        <authorList>
            <person name="Sato Y."/>
            <person name="Atarashi K."/>
            <person name="Plichta R.D."/>
            <person name="Arai Y."/>
            <person name="Sasajima S."/>
            <person name="Kearney M.S."/>
            <person name="Suda W."/>
            <person name="Takeshita K."/>
            <person name="Sasaki T."/>
            <person name="Okamoto S."/>
            <person name="Skelly N.A."/>
            <person name="Okamura Y."/>
            <person name="Vlamakis H."/>
            <person name="Li Y."/>
            <person name="Tanoue T."/>
            <person name="Takei H."/>
            <person name="Nittono H."/>
            <person name="Narushima S."/>
            <person name="Irie J."/>
            <person name="Itoh H."/>
            <person name="Moriya K."/>
            <person name="Sugiura Y."/>
            <person name="Suematsu M."/>
            <person name="Moritoki N."/>
            <person name="Shibata S."/>
            <person name="Littman R.D."/>
            <person name="Fischbach A.M."/>
            <person name="Uwamino Y."/>
            <person name="Inoue T."/>
            <person name="Honda A."/>
            <person name="Hattori M."/>
            <person name="Murai T."/>
            <person name="Xavier J.R."/>
            <person name="Hirose N."/>
            <person name="Honda K."/>
        </authorList>
    </citation>
    <scope>NUCLEOTIDE SEQUENCE [LARGE SCALE GENOMIC DNA]</scope>
    <source>
        <strain evidence="2 3">CE91-St30</strain>
    </source>
</reference>
<dbReference type="CDD" id="cd05403">
    <property type="entry name" value="NT_KNTase_like"/>
    <property type="match status" value="1"/>
</dbReference>